<organism evidence="3">
    <name type="scientific">uncultured Thiotrichaceae bacterium</name>
    <dbReference type="NCBI Taxonomy" id="298394"/>
    <lineage>
        <taxon>Bacteria</taxon>
        <taxon>Pseudomonadati</taxon>
        <taxon>Pseudomonadota</taxon>
        <taxon>Gammaproteobacteria</taxon>
        <taxon>Thiotrichales</taxon>
        <taxon>Thiotrichaceae</taxon>
        <taxon>environmental samples</taxon>
    </lineage>
</organism>
<dbReference type="InterPro" id="IPR011008">
    <property type="entry name" value="Dimeric_a/b-barrel"/>
</dbReference>
<evidence type="ECO:0000256" key="1">
    <source>
        <dbReference type="ARBA" id="ARBA00007689"/>
    </source>
</evidence>
<dbReference type="Gene3D" id="3.30.70.1060">
    <property type="entry name" value="Dimeric alpha+beta barrel"/>
    <property type="match status" value="1"/>
</dbReference>
<evidence type="ECO:0000313" key="3">
    <source>
        <dbReference type="EMBL" id="CAA6801834.1"/>
    </source>
</evidence>
<dbReference type="SUPFAM" id="SSF54909">
    <property type="entry name" value="Dimeric alpha+beta barrel"/>
    <property type="match status" value="1"/>
</dbReference>
<feature type="domain" description="YCII-related" evidence="2">
    <location>
        <begin position="12"/>
        <end position="102"/>
    </location>
</feature>
<comment type="similarity">
    <text evidence="1">Belongs to the YciI family.</text>
</comment>
<reference evidence="3" key="1">
    <citation type="submission" date="2020-01" db="EMBL/GenBank/DDBJ databases">
        <authorList>
            <person name="Meier V. D."/>
            <person name="Meier V D."/>
        </authorList>
    </citation>
    <scope>NUCLEOTIDE SEQUENCE</scope>
    <source>
        <strain evidence="3">HLG_WM_MAG_07</strain>
    </source>
</reference>
<proteinExistence type="inferred from homology"/>
<sequence length="106" mass="11529">MAHYLLAYIGGEHPTSPSEQQKHFEKYTEWLTSLSESILVPTLPLKDTVTVNPDGTFTQGTTTAMSGYTILDLASMDEALDAAKSCPFLEIGGTLEVSELMQMPTS</sequence>
<dbReference type="AlphaFoldDB" id="A0A6S6S9R1"/>
<dbReference type="EMBL" id="CACVAY010000010">
    <property type="protein sequence ID" value="CAA6801834.1"/>
    <property type="molecule type" value="Genomic_DNA"/>
</dbReference>
<name>A0A6S6S9R1_9GAMM</name>
<protein>
    <recommendedName>
        <fullName evidence="2">YCII-related domain-containing protein</fullName>
    </recommendedName>
</protein>
<evidence type="ECO:0000259" key="2">
    <source>
        <dbReference type="Pfam" id="PF03795"/>
    </source>
</evidence>
<gene>
    <name evidence="3" type="ORF">HELGO_WM10597</name>
</gene>
<accession>A0A6S6S9R1</accession>
<dbReference type="Pfam" id="PF03795">
    <property type="entry name" value="YCII"/>
    <property type="match status" value="1"/>
</dbReference>
<dbReference type="InterPro" id="IPR005545">
    <property type="entry name" value="YCII"/>
</dbReference>